<dbReference type="GO" id="GO:0000278">
    <property type="term" value="P:mitotic cell cycle"/>
    <property type="evidence" value="ECO:0007669"/>
    <property type="project" value="TreeGrafter"/>
</dbReference>
<dbReference type="GO" id="GO:0007059">
    <property type="term" value="P:chromosome segregation"/>
    <property type="evidence" value="ECO:0007669"/>
    <property type="project" value="TreeGrafter"/>
</dbReference>
<dbReference type="GO" id="GO:0005654">
    <property type="term" value="C:nucleoplasm"/>
    <property type="evidence" value="ECO:0007669"/>
    <property type="project" value="TreeGrafter"/>
</dbReference>
<keyword evidence="3" id="KW-0158">Chromosome</keyword>
<dbReference type="Gene3D" id="1.10.20.10">
    <property type="entry name" value="Histone, subunit A"/>
    <property type="match status" value="1"/>
</dbReference>
<accession>A0A9P7Y919</accession>
<gene>
    <name evidence="8" type="ORF">BJ875DRAFT_476047</name>
</gene>
<dbReference type="OrthoDB" id="2543597at2759"/>
<keyword evidence="6" id="KW-0137">Centromere</keyword>
<evidence type="ECO:0000256" key="6">
    <source>
        <dbReference type="ARBA" id="ARBA00023328"/>
    </source>
</evidence>
<organism evidence="8 9">
    <name type="scientific">Amylocarpus encephaloides</name>
    <dbReference type="NCBI Taxonomy" id="45428"/>
    <lineage>
        <taxon>Eukaryota</taxon>
        <taxon>Fungi</taxon>
        <taxon>Dikarya</taxon>
        <taxon>Ascomycota</taxon>
        <taxon>Pezizomycotina</taxon>
        <taxon>Leotiomycetes</taxon>
        <taxon>Helotiales</taxon>
        <taxon>Helotiales incertae sedis</taxon>
        <taxon>Amylocarpus</taxon>
    </lineage>
</organism>
<evidence type="ECO:0000313" key="9">
    <source>
        <dbReference type="Proteomes" id="UP000824998"/>
    </source>
</evidence>
<dbReference type="PANTHER" id="PTHR34832:SF1">
    <property type="entry name" value="CENTROMERE PROTEIN W"/>
    <property type="match status" value="1"/>
</dbReference>
<dbReference type="GO" id="GO:0046982">
    <property type="term" value="F:protein heterodimerization activity"/>
    <property type="evidence" value="ECO:0007669"/>
    <property type="project" value="InterPro"/>
</dbReference>
<evidence type="ECO:0000256" key="4">
    <source>
        <dbReference type="ARBA" id="ARBA00022838"/>
    </source>
</evidence>
<sequence length="78" mass="8615">MAAGQKLYPRGTVKKIVRAHSKRNLSKNVDVLIFLDYTLFLQTLMKEAGINAKHAGERGISAKSVKKVTELSLAKFKG</sequence>
<dbReference type="GO" id="GO:0051382">
    <property type="term" value="P:kinetochore assembly"/>
    <property type="evidence" value="ECO:0007669"/>
    <property type="project" value="TreeGrafter"/>
</dbReference>
<dbReference type="GO" id="GO:0000776">
    <property type="term" value="C:kinetochore"/>
    <property type="evidence" value="ECO:0007669"/>
    <property type="project" value="UniProtKB-KW"/>
</dbReference>
<dbReference type="PANTHER" id="PTHR34832">
    <property type="entry name" value="CENTROMERE PROTEIN W"/>
    <property type="match status" value="1"/>
</dbReference>
<dbReference type="SUPFAM" id="SSF47113">
    <property type="entry name" value="Histone-fold"/>
    <property type="match status" value="1"/>
</dbReference>
<evidence type="ECO:0008006" key="10">
    <source>
        <dbReference type="Google" id="ProtNLM"/>
    </source>
</evidence>
<dbReference type="CDD" id="cd13732">
    <property type="entry name" value="HFD_CENP-W"/>
    <property type="match status" value="1"/>
</dbReference>
<evidence type="ECO:0000256" key="3">
    <source>
        <dbReference type="ARBA" id="ARBA00022454"/>
    </source>
</evidence>
<keyword evidence="9" id="KW-1185">Reference proteome</keyword>
<dbReference type="InterPro" id="IPR052484">
    <property type="entry name" value="CENP-W/WIP1"/>
</dbReference>
<comment type="subcellular location">
    <subcellularLocation>
        <location evidence="2">Chromosome</location>
        <location evidence="2">Centromere</location>
        <location evidence="2">Kinetochore</location>
    </subcellularLocation>
    <subcellularLocation>
        <location evidence="1">Nucleus</location>
    </subcellularLocation>
</comment>
<dbReference type="EMBL" id="MU251828">
    <property type="protein sequence ID" value="KAG9229001.1"/>
    <property type="molecule type" value="Genomic_DNA"/>
</dbReference>
<name>A0A9P7Y919_9HELO</name>
<evidence type="ECO:0000256" key="1">
    <source>
        <dbReference type="ARBA" id="ARBA00004123"/>
    </source>
</evidence>
<evidence type="ECO:0000256" key="7">
    <source>
        <dbReference type="ARBA" id="ARBA00038432"/>
    </source>
</evidence>
<evidence type="ECO:0000256" key="2">
    <source>
        <dbReference type="ARBA" id="ARBA00004629"/>
    </source>
</evidence>
<dbReference type="FunFam" id="1.10.20.10:FF:000075">
    <property type="entry name" value="WGS project CABT00000000 data, contig 2.56"/>
    <property type="match status" value="1"/>
</dbReference>
<evidence type="ECO:0000313" key="8">
    <source>
        <dbReference type="EMBL" id="KAG9229001.1"/>
    </source>
</evidence>
<dbReference type="Proteomes" id="UP000824998">
    <property type="component" value="Unassembled WGS sequence"/>
</dbReference>
<dbReference type="AlphaFoldDB" id="A0A9P7Y919"/>
<dbReference type="InterPro" id="IPR009072">
    <property type="entry name" value="Histone-fold"/>
</dbReference>
<reference evidence="8" key="1">
    <citation type="journal article" date="2021" name="IMA Fungus">
        <title>Genomic characterization of three marine fungi, including Emericellopsis atlantica sp. nov. with signatures of a generalist lifestyle and marine biomass degradation.</title>
        <authorList>
            <person name="Hagestad O.C."/>
            <person name="Hou L."/>
            <person name="Andersen J.H."/>
            <person name="Hansen E.H."/>
            <person name="Altermark B."/>
            <person name="Li C."/>
            <person name="Kuhnert E."/>
            <person name="Cox R.J."/>
            <person name="Crous P.W."/>
            <person name="Spatafora J.W."/>
            <person name="Lail K."/>
            <person name="Amirebrahimi M."/>
            <person name="Lipzen A."/>
            <person name="Pangilinan J."/>
            <person name="Andreopoulos W."/>
            <person name="Hayes R.D."/>
            <person name="Ng V."/>
            <person name="Grigoriev I.V."/>
            <person name="Jackson S.A."/>
            <person name="Sutton T.D.S."/>
            <person name="Dobson A.D.W."/>
            <person name="Rama T."/>
        </authorList>
    </citation>
    <scope>NUCLEOTIDE SEQUENCE</scope>
    <source>
        <strain evidence="8">TRa018bII</strain>
    </source>
</reference>
<keyword evidence="5" id="KW-0539">Nucleus</keyword>
<evidence type="ECO:0000256" key="5">
    <source>
        <dbReference type="ARBA" id="ARBA00023242"/>
    </source>
</evidence>
<protein>
    <recommendedName>
        <fullName evidence="10">Transcription factor CBF/NF-Y/archaeal histone domain-containing protein</fullName>
    </recommendedName>
</protein>
<comment type="similarity">
    <text evidence="7">Belongs to the CENP-W/WIP1 family.</text>
</comment>
<keyword evidence="4" id="KW-0995">Kinetochore</keyword>
<comment type="caution">
    <text evidence="8">The sequence shown here is derived from an EMBL/GenBank/DDBJ whole genome shotgun (WGS) entry which is preliminary data.</text>
</comment>
<proteinExistence type="inferred from homology"/>